<dbReference type="EMBL" id="PDVP01000014">
    <property type="protein sequence ID" value="PHP65537.1"/>
    <property type="molecule type" value="Genomic_DNA"/>
</dbReference>
<dbReference type="InterPro" id="IPR050110">
    <property type="entry name" value="Glyoxalase_II_hydrolase"/>
</dbReference>
<proteinExistence type="inferred from homology"/>
<evidence type="ECO:0000256" key="2">
    <source>
        <dbReference type="ARBA" id="ARBA00004963"/>
    </source>
</evidence>
<evidence type="ECO:0000313" key="9">
    <source>
        <dbReference type="EMBL" id="PHP65537.1"/>
    </source>
</evidence>
<feature type="binding site" evidence="7">
    <location>
        <position position="115"/>
    </location>
    <ligand>
        <name>Zn(2+)</name>
        <dbReference type="ChEBI" id="CHEBI:29105"/>
        <label>1</label>
    </ligand>
</feature>
<dbReference type="InterPro" id="IPR017782">
    <property type="entry name" value="Hydroxyacylglutathione_Hdrlase"/>
</dbReference>
<dbReference type="GO" id="GO:0046872">
    <property type="term" value="F:metal ion binding"/>
    <property type="evidence" value="ECO:0007669"/>
    <property type="project" value="UniProtKB-KW"/>
</dbReference>
<dbReference type="Gene3D" id="3.60.15.10">
    <property type="entry name" value="Ribonuclease Z/Hydroxyacylglutathione hydrolase-like"/>
    <property type="match status" value="1"/>
</dbReference>
<keyword evidence="4 7" id="KW-0479">Metal-binding</keyword>
<keyword evidence="5 7" id="KW-0378">Hydrolase</keyword>
<dbReference type="InterPro" id="IPR001279">
    <property type="entry name" value="Metallo-B-lactamas"/>
</dbReference>
<feature type="binding site" evidence="7">
    <location>
        <position position="134"/>
    </location>
    <ligand>
        <name>Zn(2+)</name>
        <dbReference type="ChEBI" id="CHEBI:29105"/>
        <label>2</label>
    </ligand>
</feature>
<dbReference type="EC" id="3.1.2.6" evidence="7"/>
<comment type="pathway">
    <text evidence="2 7">Secondary metabolite metabolism; methylglyoxal degradation; (R)-lactate from methylglyoxal: step 2/2.</text>
</comment>
<feature type="binding site" evidence="7">
    <location>
        <position position="59"/>
    </location>
    <ligand>
        <name>Zn(2+)</name>
        <dbReference type="ChEBI" id="CHEBI:29105"/>
        <label>1</label>
    </ligand>
</feature>
<feature type="binding site" evidence="7">
    <location>
        <position position="134"/>
    </location>
    <ligand>
        <name>Zn(2+)</name>
        <dbReference type="ChEBI" id="CHEBI:29105"/>
        <label>1</label>
    </ligand>
</feature>
<feature type="binding site" evidence="7">
    <location>
        <position position="172"/>
    </location>
    <ligand>
        <name>Zn(2+)</name>
        <dbReference type="ChEBI" id="CHEBI:29105"/>
        <label>2</label>
    </ligand>
</feature>
<comment type="function">
    <text evidence="7">Thiolesterase that catalyzes the hydrolysis of S-D-lactoyl-glutathione to form glutathione and D-lactic acid.</text>
</comment>
<dbReference type="PANTHER" id="PTHR43705">
    <property type="entry name" value="HYDROXYACYLGLUTATHIONE HYDROLASE"/>
    <property type="match status" value="1"/>
</dbReference>
<comment type="catalytic activity">
    <reaction evidence="1 7">
        <text>an S-(2-hydroxyacyl)glutathione + H2O = a 2-hydroxy carboxylate + glutathione + H(+)</text>
        <dbReference type="Rhea" id="RHEA:21864"/>
        <dbReference type="ChEBI" id="CHEBI:15377"/>
        <dbReference type="ChEBI" id="CHEBI:15378"/>
        <dbReference type="ChEBI" id="CHEBI:57925"/>
        <dbReference type="ChEBI" id="CHEBI:58896"/>
        <dbReference type="ChEBI" id="CHEBI:71261"/>
        <dbReference type="EC" id="3.1.2.6"/>
    </reaction>
</comment>
<evidence type="ECO:0000256" key="5">
    <source>
        <dbReference type="ARBA" id="ARBA00022801"/>
    </source>
</evidence>
<evidence type="ECO:0000259" key="8">
    <source>
        <dbReference type="SMART" id="SM00849"/>
    </source>
</evidence>
<reference evidence="9 10" key="1">
    <citation type="submission" date="2017-10" db="EMBL/GenBank/DDBJ databases">
        <title>Sedimentibacterium mangrovi gen. nov., sp. nov., a novel member of family Phyllobacteriacea isolated from mangrove sediment.</title>
        <authorList>
            <person name="Liao H."/>
            <person name="Tian Y."/>
        </authorList>
    </citation>
    <scope>NUCLEOTIDE SEQUENCE [LARGE SCALE GENOMIC DNA]</scope>
    <source>
        <strain evidence="9 10">X9-2-2</strain>
    </source>
</reference>
<evidence type="ECO:0000313" key="10">
    <source>
        <dbReference type="Proteomes" id="UP000221168"/>
    </source>
</evidence>
<evidence type="ECO:0000256" key="7">
    <source>
        <dbReference type="HAMAP-Rule" id="MF_01374"/>
    </source>
</evidence>
<evidence type="ECO:0000256" key="3">
    <source>
        <dbReference type="ARBA" id="ARBA00006759"/>
    </source>
</evidence>
<feature type="domain" description="Metallo-beta-lactamase" evidence="8">
    <location>
        <begin position="14"/>
        <end position="172"/>
    </location>
</feature>
<dbReference type="HAMAP" id="MF_01374">
    <property type="entry name" value="Glyoxalase_2"/>
    <property type="match status" value="1"/>
</dbReference>
<dbReference type="UniPathway" id="UPA00619">
    <property type="reaction ID" value="UER00676"/>
</dbReference>
<protein>
    <recommendedName>
        <fullName evidence="7">Hydroxyacylglutathione hydrolase</fullName>
        <ecNumber evidence="7">3.1.2.6</ecNumber>
    </recommendedName>
    <alternativeName>
        <fullName evidence="7">Glyoxalase II</fullName>
        <shortName evidence="7">Glx II</shortName>
    </alternativeName>
</protein>
<dbReference type="PANTHER" id="PTHR43705:SF1">
    <property type="entry name" value="HYDROXYACYLGLUTATHIONE HYDROLASE GLOB"/>
    <property type="match status" value="1"/>
</dbReference>
<dbReference type="Pfam" id="PF00753">
    <property type="entry name" value="Lactamase_B"/>
    <property type="match status" value="1"/>
</dbReference>
<feature type="binding site" evidence="7">
    <location>
        <position position="62"/>
    </location>
    <ligand>
        <name>Zn(2+)</name>
        <dbReference type="ChEBI" id="CHEBI:29105"/>
        <label>2</label>
    </ligand>
</feature>
<dbReference type="CDD" id="cd07723">
    <property type="entry name" value="hydroxyacylglutathione_hydrolase_MBL-fold"/>
    <property type="match status" value="1"/>
</dbReference>
<dbReference type="GO" id="GO:0004416">
    <property type="term" value="F:hydroxyacylglutathione hydrolase activity"/>
    <property type="evidence" value="ECO:0007669"/>
    <property type="project" value="UniProtKB-UniRule"/>
</dbReference>
<dbReference type="InterPro" id="IPR036866">
    <property type="entry name" value="RibonucZ/Hydroxyglut_hydro"/>
</dbReference>
<feature type="binding site" evidence="7">
    <location>
        <position position="61"/>
    </location>
    <ligand>
        <name>Zn(2+)</name>
        <dbReference type="ChEBI" id="CHEBI:29105"/>
        <label>2</label>
    </ligand>
</feature>
<comment type="subunit">
    <text evidence="7">Monomer.</text>
</comment>
<dbReference type="NCBIfam" id="TIGR03413">
    <property type="entry name" value="GSH_gloB"/>
    <property type="match status" value="1"/>
</dbReference>
<dbReference type="OrthoDB" id="9802248at2"/>
<dbReference type="GO" id="GO:0019243">
    <property type="term" value="P:methylglyoxal catabolic process to D-lactate via S-lactoyl-glutathione"/>
    <property type="evidence" value="ECO:0007669"/>
    <property type="project" value="UniProtKB-UniRule"/>
</dbReference>
<keyword evidence="10" id="KW-1185">Reference proteome</keyword>
<dbReference type="Proteomes" id="UP000221168">
    <property type="component" value="Unassembled WGS sequence"/>
</dbReference>
<comment type="similarity">
    <text evidence="3 7">Belongs to the metallo-beta-lactamase superfamily. Glyoxalase II family.</text>
</comment>
<comment type="cofactor">
    <cofactor evidence="7">
        <name>Zn(2+)</name>
        <dbReference type="ChEBI" id="CHEBI:29105"/>
    </cofactor>
    <text evidence="7">Binds 2 Zn(2+) ions per subunit.</text>
</comment>
<dbReference type="SMART" id="SM00849">
    <property type="entry name" value="Lactamase_B"/>
    <property type="match status" value="1"/>
</dbReference>
<gene>
    <name evidence="7 9" type="primary">gloB</name>
    <name evidence="9" type="ORF">CSC94_18230</name>
</gene>
<evidence type="ECO:0000256" key="1">
    <source>
        <dbReference type="ARBA" id="ARBA00001623"/>
    </source>
</evidence>
<feature type="binding site" evidence="7">
    <location>
        <position position="57"/>
    </location>
    <ligand>
        <name>Zn(2+)</name>
        <dbReference type="ChEBI" id="CHEBI:29105"/>
        <label>1</label>
    </ligand>
</feature>
<evidence type="ECO:0000256" key="6">
    <source>
        <dbReference type="ARBA" id="ARBA00022833"/>
    </source>
</evidence>
<dbReference type="Pfam" id="PF16123">
    <property type="entry name" value="HAGH_C"/>
    <property type="match status" value="1"/>
</dbReference>
<dbReference type="SUPFAM" id="SSF56281">
    <property type="entry name" value="Metallo-hydrolase/oxidoreductase"/>
    <property type="match status" value="1"/>
</dbReference>
<sequence length="256" mass="28141">MMPLQIEQFMCRSDNFCVLVHDPETGSTVAIDAPENGPIRDRLAARGWTLTHIFITHHHGDHVEAVAPLKAAYGCEVVGPAAEAGRIDGLDRLVGDGDRFDWAGHRVEVISTPGHTAGHVCYHLPDDHVVFTADTLFALGCGRLFERGPQEMFTSLSKLAALPPETAVYCGHEYTLANARFAVTVDPDNSALAARLKEIEVLRGEDKPTLPTTIGRELETNPFLRWGDPAIRAHLGMSGAEDWEVLAEIRKRKDNF</sequence>
<dbReference type="PIRSF" id="PIRSF005457">
    <property type="entry name" value="Glx"/>
    <property type="match status" value="1"/>
</dbReference>
<dbReference type="RefSeq" id="WP_099307809.1">
    <property type="nucleotide sequence ID" value="NZ_PDVP01000014.1"/>
</dbReference>
<accession>A0A2G1QJ15</accession>
<dbReference type="InterPro" id="IPR035680">
    <property type="entry name" value="Clx_II_MBL"/>
</dbReference>
<keyword evidence="6 7" id="KW-0862">Zinc</keyword>
<evidence type="ECO:0000256" key="4">
    <source>
        <dbReference type="ARBA" id="ARBA00022723"/>
    </source>
</evidence>
<organism evidence="9 10">
    <name type="scientific">Zhengella mangrovi</name>
    <dbReference type="NCBI Taxonomy" id="1982044"/>
    <lineage>
        <taxon>Bacteria</taxon>
        <taxon>Pseudomonadati</taxon>
        <taxon>Pseudomonadota</taxon>
        <taxon>Alphaproteobacteria</taxon>
        <taxon>Hyphomicrobiales</taxon>
        <taxon>Notoacmeibacteraceae</taxon>
        <taxon>Zhengella</taxon>
    </lineage>
</organism>
<comment type="caution">
    <text evidence="9">The sequence shown here is derived from an EMBL/GenBank/DDBJ whole genome shotgun (WGS) entry which is preliminary data.</text>
</comment>
<dbReference type="AlphaFoldDB" id="A0A2G1QJ15"/>
<name>A0A2G1QJ15_9HYPH</name>
<dbReference type="InterPro" id="IPR032282">
    <property type="entry name" value="HAGH_C"/>
</dbReference>